<keyword evidence="1" id="KW-0547">Nucleotide-binding</keyword>
<feature type="compositionally biased region" description="Basic and acidic residues" evidence="2">
    <location>
        <begin position="451"/>
        <end position="462"/>
    </location>
</feature>
<dbReference type="GeneID" id="30213526"/>
<organism evidence="4 5">
    <name type="scientific">Kwoniella bestiolae CBS 10118</name>
    <dbReference type="NCBI Taxonomy" id="1296100"/>
    <lineage>
        <taxon>Eukaryota</taxon>
        <taxon>Fungi</taxon>
        <taxon>Dikarya</taxon>
        <taxon>Basidiomycota</taxon>
        <taxon>Agaricomycotina</taxon>
        <taxon>Tremellomycetes</taxon>
        <taxon>Tremellales</taxon>
        <taxon>Cryptococcaceae</taxon>
        <taxon>Kwoniella</taxon>
    </lineage>
</organism>
<feature type="region of interest" description="Disordered" evidence="2">
    <location>
        <begin position="48"/>
        <end position="96"/>
    </location>
</feature>
<keyword evidence="5" id="KW-1185">Reference proteome</keyword>
<feature type="compositionally biased region" description="Polar residues" evidence="2">
    <location>
        <begin position="157"/>
        <end position="169"/>
    </location>
</feature>
<accession>A0AAJ8M7Q2</accession>
<reference evidence="4" key="1">
    <citation type="submission" date="2013-07" db="EMBL/GenBank/DDBJ databases">
        <authorList>
            <consortium name="The Broad Institute Genome Sequencing Platform"/>
            <person name="Cuomo C."/>
            <person name="Litvintseva A."/>
            <person name="Chen Y."/>
            <person name="Heitman J."/>
            <person name="Sun S."/>
            <person name="Springer D."/>
            <person name="Dromer F."/>
            <person name="Young S.K."/>
            <person name="Zeng Q."/>
            <person name="Gargeya S."/>
            <person name="Fitzgerald M."/>
            <person name="Abouelleil A."/>
            <person name="Alvarado L."/>
            <person name="Berlin A.M."/>
            <person name="Chapman S.B."/>
            <person name="Dewar J."/>
            <person name="Goldberg J."/>
            <person name="Griggs A."/>
            <person name="Gujja S."/>
            <person name="Hansen M."/>
            <person name="Howarth C."/>
            <person name="Imamovic A."/>
            <person name="Larimer J."/>
            <person name="McCowan C."/>
            <person name="Murphy C."/>
            <person name="Pearson M."/>
            <person name="Priest M."/>
            <person name="Roberts A."/>
            <person name="Saif S."/>
            <person name="Shea T."/>
            <person name="Sykes S."/>
            <person name="Wortman J."/>
            <person name="Nusbaum C."/>
            <person name="Birren B."/>
        </authorList>
    </citation>
    <scope>NUCLEOTIDE SEQUENCE</scope>
    <source>
        <strain evidence="4">CBS 10118</strain>
    </source>
</reference>
<proteinExistence type="inferred from homology"/>
<dbReference type="PANTHER" id="PTHR18884">
    <property type="entry name" value="SEPTIN"/>
    <property type="match status" value="1"/>
</dbReference>
<comment type="similarity">
    <text evidence="1">Belongs to the TRAFAC class TrmE-Era-EngA-EngB-Septin-like GTPase superfamily. Septin GTPase family.</text>
</comment>
<evidence type="ECO:0000256" key="1">
    <source>
        <dbReference type="RuleBase" id="RU004560"/>
    </source>
</evidence>
<dbReference type="InterPro" id="IPR030379">
    <property type="entry name" value="G_SEPTIN_dom"/>
</dbReference>
<dbReference type="InterPro" id="IPR027417">
    <property type="entry name" value="P-loop_NTPase"/>
</dbReference>
<name>A0AAJ8M7Q2_9TREE</name>
<feature type="region of interest" description="Disordered" evidence="2">
    <location>
        <begin position="434"/>
        <end position="484"/>
    </location>
</feature>
<feature type="region of interest" description="Disordered" evidence="2">
    <location>
        <begin position="157"/>
        <end position="179"/>
    </location>
</feature>
<dbReference type="AlphaFoldDB" id="A0AAJ8M7Q2"/>
<dbReference type="EMBL" id="CP144543">
    <property type="protein sequence ID" value="WVW82793.1"/>
    <property type="molecule type" value="Genomic_DNA"/>
</dbReference>
<keyword evidence="1" id="KW-0342">GTP-binding</keyword>
<dbReference type="SUPFAM" id="SSF52540">
    <property type="entry name" value="P-loop containing nucleoside triphosphate hydrolases"/>
    <property type="match status" value="1"/>
</dbReference>
<feature type="region of interest" description="Disordered" evidence="2">
    <location>
        <begin position="1"/>
        <end position="33"/>
    </location>
</feature>
<feature type="compositionally biased region" description="Basic residues" evidence="2">
    <location>
        <begin position="1"/>
        <end position="11"/>
    </location>
</feature>
<dbReference type="KEGG" id="kbi:30213526"/>
<reference evidence="4" key="2">
    <citation type="submission" date="2024-02" db="EMBL/GenBank/DDBJ databases">
        <title>Comparative genomics of Cryptococcus and Kwoniella reveals pathogenesis evolution and contrasting modes of karyotype evolution via chromosome fusion or intercentromeric recombination.</title>
        <authorList>
            <person name="Coelho M.A."/>
            <person name="David-Palma M."/>
            <person name="Shea T."/>
            <person name="Bowers K."/>
            <person name="McGinley-Smith S."/>
            <person name="Mohammad A.W."/>
            <person name="Gnirke A."/>
            <person name="Yurkov A.M."/>
            <person name="Nowrousian M."/>
            <person name="Sun S."/>
            <person name="Cuomo C.A."/>
            <person name="Heitman J."/>
        </authorList>
    </citation>
    <scope>NUCLEOTIDE SEQUENCE</scope>
    <source>
        <strain evidence="4">CBS 10118</strain>
    </source>
</reference>
<feature type="domain" description="Septin-type G" evidence="3">
    <location>
        <begin position="195"/>
        <end position="549"/>
    </location>
</feature>
<feature type="compositionally biased region" description="Polar residues" evidence="2">
    <location>
        <begin position="465"/>
        <end position="476"/>
    </location>
</feature>
<evidence type="ECO:0000256" key="2">
    <source>
        <dbReference type="SAM" id="MobiDB-lite"/>
    </source>
</evidence>
<protein>
    <recommendedName>
        <fullName evidence="3">Septin-type G domain-containing protein</fullName>
    </recommendedName>
</protein>
<gene>
    <name evidence="4" type="ORF">I302_104804</name>
</gene>
<dbReference type="PROSITE" id="PS51719">
    <property type="entry name" value="G_SEPTIN"/>
    <property type="match status" value="1"/>
</dbReference>
<dbReference type="Gene3D" id="3.40.50.300">
    <property type="entry name" value="P-loop containing nucleotide triphosphate hydrolases"/>
    <property type="match status" value="1"/>
</dbReference>
<evidence type="ECO:0000313" key="5">
    <source>
        <dbReference type="Proteomes" id="UP000092730"/>
    </source>
</evidence>
<sequence length="570" mass="64053">MAPSFLRKRARPQSVSPTDSGKVVRPSLSLPDLTTPLLDISSWEEVPPFKLSPKHPQSQGTDQDHNQNRMSFRSRGKKPSLVSGDTQFHRPFTPKLVNSPTTQEIYGIVDINFDRGAGVDADKNDFRKSKIGWSSDHPFSQPINLPPTSWNNTTGYRPASNLSSPSLSQDGHAGVGHRDSLHRVMSRRKNRKKGTVGKLNFVVVGGQGVGKTSFTNLLLSSLSTPEHPTPFIPLSSTKSLSAYTAISTISEKLLVRIIDTPGLDLKINDELSLKSRERGVGGLIRLLEDRFEVMCEEEKKIRRMTGGEEGLIHLVIYMIDARTILYPQSTRNNDPINWSCLGLFDDDAPSSHPSSMHDEGVVTNNPRVSEVEIEIIRKLSKRSNVLPILTHSDCLTVSELKMVKEAMKRDLGDKRNDIPGKGFGIFNEADEASRKSIDFTEPDSNRPSIDQNKHNDTDDRPPTPDSLSPPETTSEMPYSLFLPDHTTTSSIIEEDPSRKYKWGEAKLFDPLHSDFLQLKENILGENSKILRSTTREMLYENYRTERLLAKTGMRLRLEEKERLLKELHKV</sequence>
<evidence type="ECO:0000313" key="4">
    <source>
        <dbReference type="EMBL" id="WVW82793.1"/>
    </source>
</evidence>
<dbReference type="Proteomes" id="UP000092730">
    <property type="component" value="Chromosome 3"/>
</dbReference>
<evidence type="ECO:0000259" key="3">
    <source>
        <dbReference type="PROSITE" id="PS51719"/>
    </source>
</evidence>
<dbReference type="Pfam" id="PF00735">
    <property type="entry name" value="Septin"/>
    <property type="match status" value="2"/>
</dbReference>
<dbReference type="GO" id="GO:0005525">
    <property type="term" value="F:GTP binding"/>
    <property type="evidence" value="ECO:0007669"/>
    <property type="project" value="UniProtKB-KW"/>
</dbReference>
<dbReference type="RefSeq" id="XP_019042518.2">
    <property type="nucleotide sequence ID" value="XM_019195695.2"/>
</dbReference>